<evidence type="ECO:0000256" key="11">
    <source>
        <dbReference type="ARBA" id="ARBA00023237"/>
    </source>
</evidence>
<evidence type="ECO:0000313" key="15">
    <source>
        <dbReference type="Proteomes" id="UP000283077"/>
    </source>
</evidence>
<dbReference type="HAMAP" id="MF_00233">
    <property type="entry name" value="LolB"/>
    <property type="match status" value="1"/>
</dbReference>
<keyword evidence="7 13" id="KW-0653">Protein transport</keyword>
<dbReference type="EMBL" id="SACS01000040">
    <property type="protein sequence ID" value="RVU31258.1"/>
    <property type="molecule type" value="Genomic_DNA"/>
</dbReference>
<evidence type="ECO:0000256" key="2">
    <source>
        <dbReference type="ARBA" id="ARBA00009696"/>
    </source>
</evidence>
<keyword evidence="9" id="KW-0564">Palmitate</keyword>
<comment type="subcellular location">
    <subcellularLocation>
        <location evidence="1">Cell outer membrane</location>
        <topology evidence="1">Lipid-anchor</topology>
    </subcellularLocation>
</comment>
<dbReference type="InterPro" id="IPR029046">
    <property type="entry name" value="LolA/LolB/LppX"/>
</dbReference>
<dbReference type="InterPro" id="IPR004565">
    <property type="entry name" value="OM_lipoprot_LolB"/>
</dbReference>
<keyword evidence="5 13" id="KW-0813">Transport</keyword>
<organism evidence="14 15">
    <name type="scientific">Rheinheimera riviphila</name>
    <dbReference type="NCBI Taxonomy" id="1834037"/>
    <lineage>
        <taxon>Bacteria</taxon>
        <taxon>Pseudomonadati</taxon>
        <taxon>Pseudomonadota</taxon>
        <taxon>Gammaproteobacteria</taxon>
        <taxon>Chromatiales</taxon>
        <taxon>Chromatiaceae</taxon>
        <taxon>Rheinheimera</taxon>
    </lineage>
</organism>
<keyword evidence="10 13" id="KW-0143">Chaperone</keyword>
<dbReference type="Gene3D" id="2.50.20.10">
    <property type="entry name" value="Lipoprotein localisation LolA/LolB/LppX"/>
    <property type="match status" value="1"/>
</dbReference>
<evidence type="ECO:0000256" key="13">
    <source>
        <dbReference type="HAMAP-Rule" id="MF_00233"/>
    </source>
</evidence>
<evidence type="ECO:0000256" key="6">
    <source>
        <dbReference type="ARBA" id="ARBA00022729"/>
    </source>
</evidence>
<reference evidence="14 15" key="1">
    <citation type="submission" date="2019-01" db="EMBL/GenBank/DDBJ databases">
        <authorList>
            <person name="Chen W.-M."/>
        </authorList>
    </citation>
    <scope>NUCLEOTIDE SEQUENCE [LARGE SCALE GENOMIC DNA]</scope>
    <source>
        <strain evidence="14 15">KYPC3</strain>
    </source>
</reference>
<evidence type="ECO:0000256" key="8">
    <source>
        <dbReference type="ARBA" id="ARBA00023136"/>
    </source>
</evidence>
<comment type="similarity">
    <text evidence="2 13">Belongs to the LolB family.</text>
</comment>
<keyword evidence="15" id="KW-1185">Reference proteome</keyword>
<sequence length="233" mass="26004">MPFISKMFSKRMLSKCLSGLPKWQSVKKGSDVTQSTKRWLPVLVALFLSGCASWQQAQVAEIPLPAKERQQQLATLTQFELTASLGVKAPGDSVSGSLNWVQQDEFYTADLNNFIGINIFKLQTTAEGALVQVSGESHQAASAAALLDYLSGWSLPIEEMPLWLKGMTGASSSDLRFDPMGRLTSFSLLDSQNRRWQVSYPKFFPDRLSLPQLIILESSDTRLKLAIRQWKML</sequence>
<evidence type="ECO:0000256" key="4">
    <source>
        <dbReference type="ARBA" id="ARBA00016202"/>
    </source>
</evidence>
<keyword evidence="12 14" id="KW-0449">Lipoprotein</keyword>
<dbReference type="GO" id="GO:0044874">
    <property type="term" value="P:lipoprotein localization to outer membrane"/>
    <property type="evidence" value="ECO:0007669"/>
    <property type="project" value="UniProtKB-UniRule"/>
</dbReference>
<dbReference type="Pfam" id="PF03550">
    <property type="entry name" value="LolB"/>
    <property type="match status" value="1"/>
</dbReference>
<accession>A0A437Q9M0</accession>
<dbReference type="CDD" id="cd16326">
    <property type="entry name" value="LolB"/>
    <property type="match status" value="1"/>
</dbReference>
<evidence type="ECO:0000256" key="1">
    <source>
        <dbReference type="ARBA" id="ARBA00004459"/>
    </source>
</evidence>
<evidence type="ECO:0000256" key="12">
    <source>
        <dbReference type="ARBA" id="ARBA00023288"/>
    </source>
</evidence>
<dbReference type="AlphaFoldDB" id="A0A437Q9M0"/>
<dbReference type="Proteomes" id="UP000283077">
    <property type="component" value="Unassembled WGS sequence"/>
</dbReference>
<dbReference type="GO" id="GO:0015031">
    <property type="term" value="P:protein transport"/>
    <property type="evidence" value="ECO:0007669"/>
    <property type="project" value="UniProtKB-KW"/>
</dbReference>
<comment type="caution">
    <text evidence="14">The sequence shown here is derived from an EMBL/GenBank/DDBJ whole genome shotgun (WGS) entry which is preliminary data.</text>
</comment>
<evidence type="ECO:0000256" key="7">
    <source>
        <dbReference type="ARBA" id="ARBA00022927"/>
    </source>
</evidence>
<dbReference type="GO" id="GO:0009279">
    <property type="term" value="C:cell outer membrane"/>
    <property type="evidence" value="ECO:0007669"/>
    <property type="project" value="UniProtKB-SubCell"/>
</dbReference>
<dbReference type="OrthoDB" id="9797618at2"/>
<keyword evidence="8 13" id="KW-0472">Membrane</keyword>
<dbReference type="NCBIfam" id="TIGR00548">
    <property type="entry name" value="lolB"/>
    <property type="match status" value="1"/>
</dbReference>
<name>A0A437Q9M0_9GAMM</name>
<comment type="subunit">
    <text evidence="3 13">Monomer.</text>
</comment>
<keyword evidence="11 13" id="KW-0998">Cell outer membrane</keyword>
<protein>
    <recommendedName>
        <fullName evidence="4 13">Outer-membrane lipoprotein LolB</fullName>
    </recommendedName>
</protein>
<evidence type="ECO:0000256" key="10">
    <source>
        <dbReference type="ARBA" id="ARBA00023186"/>
    </source>
</evidence>
<gene>
    <name evidence="13 14" type="primary">lolB</name>
    <name evidence="14" type="ORF">EOE67_20085</name>
</gene>
<comment type="function">
    <text evidence="13">Plays a critical role in the incorporation of lipoproteins in the outer membrane after they are released by the LolA protein.</text>
</comment>
<dbReference type="SUPFAM" id="SSF89392">
    <property type="entry name" value="Prokaryotic lipoproteins and lipoprotein localization factors"/>
    <property type="match status" value="1"/>
</dbReference>
<keyword evidence="6" id="KW-0732">Signal</keyword>
<evidence type="ECO:0000256" key="9">
    <source>
        <dbReference type="ARBA" id="ARBA00023139"/>
    </source>
</evidence>
<evidence type="ECO:0000256" key="5">
    <source>
        <dbReference type="ARBA" id="ARBA00022448"/>
    </source>
</evidence>
<evidence type="ECO:0000313" key="14">
    <source>
        <dbReference type="EMBL" id="RVU31258.1"/>
    </source>
</evidence>
<evidence type="ECO:0000256" key="3">
    <source>
        <dbReference type="ARBA" id="ARBA00011245"/>
    </source>
</evidence>
<proteinExistence type="inferred from homology"/>